<proteinExistence type="predicted"/>
<name>A0A1H4BU27_9SPHI</name>
<dbReference type="RefSeq" id="WP_090556074.1">
    <property type="nucleotide sequence ID" value="NZ_FNRA01000003.1"/>
</dbReference>
<protein>
    <submittedName>
        <fullName evidence="2">Helix-turn-helix domain-containing protein</fullName>
    </submittedName>
</protein>
<dbReference type="STRING" id="425514.SAMN05443550_103470"/>
<dbReference type="OrthoDB" id="674774at2"/>
<dbReference type="GO" id="GO:0003677">
    <property type="term" value="F:DNA binding"/>
    <property type="evidence" value="ECO:0007669"/>
    <property type="project" value="InterPro"/>
</dbReference>
<evidence type="ECO:0000313" key="3">
    <source>
        <dbReference type="Proteomes" id="UP000198850"/>
    </source>
</evidence>
<feature type="domain" description="HTH cro/C1-type" evidence="1">
    <location>
        <begin position="17"/>
        <end position="72"/>
    </location>
</feature>
<gene>
    <name evidence="2" type="ORF">SAMN05443550_103470</name>
</gene>
<keyword evidence="3" id="KW-1185">Reference proteome</keyword>
<evidence type="ECO:0000259" key="1">
    <source>
        <dbReference type="PROSITE" id="PS50943"/>
    </source>
</evidence>
<dbReference type="InterPro" id="IPR001387">
    <property type="entry name" value="Cro/C1-type_HTH"/>
</dbReference>
<accession>A0A1H4BU27</accession>
<dbReference type="PROSITE" id="PS50943">
    <property type="entry name" value="HTH_CROC1"/>
    <property type="match status" value="1"/>
</dbReference>
<dbReference type="InterPro" id="IPR010982">
    <property type="entry name" value="Lambda_DNA-bd_dom_sf"/>
</dbReference>
<evidence type="ECO:0000313" key="2">
    <source>
        <dbReference type="EMBL" id="SEA51685.1"/>
    </source>
</evidence>
<dbReference type="Proteomes" id="UP000198850">
    <property type="component" value="Unassembled WGS sequence"/>
</dbReference>
<dbReference type="SUPFAM" id="SSF47413">
    <property type="entry name" value="lambda repressor-like DNA-binding domains"/>
    <property type="match status" value="1"/>
</dbReference>
<dbReference type="EMBL" id="FNRA01000003">
    <property type="protein sequence ID" value="SEA51685.1"/>
    <property type="molecule type" value="Genomic_DNA"/>
</dbReference>
<sequence>MDTTKNIKTMIHEGKNVRRFREMLGYNQQALAYGLGEEWSQKKVSLLESKEKIEEEVLAEIATFLKVPEDAIRNFDEQAAIYNIQHNYEGSNQGAGQINSGHSNSGSYYECTFNPLDKLLETVDELKSLYEANKLLYERLLQSERDKVELSKSKD</sequence>
<dbReference type="Gene3D" id="1.10.260.40">
    <property type="entry name" value="lambda repressor-like DNA-binding domains"/>
    <property type="match status" value="1"/>
</dbReference>
<organism evidence="2 3">
    <name type="scientific">Pedobacter hartonius</name>
    <dbReference type="NCBI Taxonomy" id="425514"/>
    <lineage>
        <taxon>Bacteria</taxon>
        <taxon>Pseudomonadati</taxon>
        <taxon>Bacteroidota</taxon>
        <taxon>Sphingobacteriia</taxon>
        <taxon>Sphingobacteriales</taxon>
        <taxon>Sphingobacteriaceae</taxon>
        <taxon>Pedobacter</taxon>
    </lineage>
</organism>
<dbReference type="CDD" id="cd00093">
    <property type="entry name" value="HTH_XRE"/>
    <property type="match status" value="1"/>
</dbReference>
<reference evidence="2 3" key="1">
    <citation type="submission" date="2016-10" db="EMBL/GenBank/DDBJ databases">
        <authorList>
            <person name="de Groot N.N."/>
        </authorList>
    </citation>
    <scope>NUCLEOTIDE SEQUENCE [LARGE SCALE GENOMIC DNA]</scope>
    <source>
        <strain evidence="2 3">DSM 19033</strain>
    </source>
</reference>
<dbReference type="AlphaFoldDB" id="A0A1H4BU27"/>